<evidence type="ECO:0000256" key="1">
    <source>
        <dbReference type="ARBA" id="ARBA00004123"/>
    </source>
</evidence>
<evidence type="ECO:0000256" key="5">
    <source>
        <dbReference type="PROSITE-ProRule" id="PRU00176"/>
    </source>
</evidence>
<feature type="region of interest" description="Disordered" evidence="6">
    <location>
        <begin position="410"/>
        <end position="461"/>
    </location>
</feature>
<keyword evidence="3 5" id="KW-0694">RNA-binding</keyword>
<feature type="compositionally biased region" description="Basic and acidic residues" evidence="6">
    <location>
        <begin position="966"/>
        <end position="977"/>
    </location>
</feature>
<feature type="compositionally biased region" description="Low complexity" evidence="6">
    <location>
        <begin position="895"/>
        <end position="924"/>
    </location>
</feature>
<evidence type="ECO:0000256" key="6">
    <source>
        <dbReference type="SAM" id="MobiDB-lite"/>
    </source>
</evidence>
<feature type="compositionally biased region" description="Low complexity" evidence="6">
    <location>
        <begin position="106"/>
        <end position="118"/>
    </location>
</feature>
<dbReference type="FunFam" id="3.30.70.330:FF:000182">
    <property type="entry name" value="RNA-binding motif protein 28"/>
    <property type="match status" value="1"/>
</dbReference>
<dbReference type="SUPFAM" id="SSF54928">
    <property type="entry name" value="RNA-binding domain, RBD"/>
    <property type="match status" value="3"/>
</dbReference>
<reference evidence="8" key="1">
    <citation type="submission" date="2015-08" db="EMBL/GenBank/DDBJ databases">
        <authorList>
            <person name="Babu N.S."/>
            <person name="Beckwith C.J."/>
            <person name="Beseler K.G."/>
            <person name="Brison A."/>
            <person name="Carone J.V."/>
            <person name="Caskin T.P."/>
            <person name="Diamond M."/>
            <person name="Durham M.E."/>
            <person name="Foxe J.M."/>
            <person name="Go M."/>
            <person name="Henderson B.A."/>
            <person name="Jones I.B."/>
            <person name="McGettigan J.A."/>
            <person name="Micheletti S.J."/>
            <person name="Nasrallah M.E."/>
            <person name="Ortiz D."/>
            <person name="Piller C.R."/>
            <person name="Privatt S.R."/>
            <person name="Schneider S.L."/>
            <person name="Sharp S."/>
            <person name="Smith T.C."/>
            <person name="Stanton J.D."/>
            <person name="Ullery H.E."/>
            <person name="Wilson R.J."/>
            <person name="Serrano M.G."/>
            <person name="Buck G."/>
            <person name="Lee V."/>
            <person name="Wang Y."/>
            <person name="Carvalho R."/>
            <person name="Voegtly L."/>
            <person name="Shi R."/>
            <person name="Duckworth R."/>
            <person name="Johnson A."/>
            <person name="Loviza R."/>
            <person name="Walstead R."/>
            <person name="Shah Z."/>
            <person name="Kiflezghi M."/>
            <person name="Wade K."/>
            <person name="Ball S.L."/>
            <person name="Bradley K.W."/>
            <person name="Asai D.J."/>
            <person name="Bowman C.A."/>
            <person name="Russell D.A."/>
            <person name="Pope W.H."/>
            <person name="Jacobs-Sera D."/>
            <person name="Hendrix R.W."/>
            <person name="Hatfull G.F."/>
        </authorList>
    </citation>
    <scope>NUCLEOTIDE SEQUENCE</scope>
</reference>
<dbReference type="AlphaFoldDB" id="A0A1D1ZVD7"/>
<feature type="compositionally biased region" description="Basic and acidic residues" evidence="6">
    <location>
        <begin position="851"/>
        <end position="864"/>
    </location>
</feature>
<evidence type="ECO:0000313" key="8">
    <source>
        <dbReference type="EMBL" id="JAT70663.1"/>
    </source>
</evidence>
<feature type="domain" description="RRM" evidence="7">
    <location>
        <begin position="9"/>
        <end position="87"/>
    </location>
</feature>
<accession>A0A1D1ZVD7</accession>
<feature type="compositionally biased region" description="Low complexity" evidence="6">
    <location>
        <begin position="785"/>
        <end position="821"/>
    </location>
</feature>
<feature type="region of interest" description="Disordered" evidence="6">
    <location>
        <begin position="780"/>
        <end position="1019"/>
    </location>
</feature>
<protein>
    <recommendedName>
        <fullName evidence="7">RRM domain-containing protein</fullName>
    </recommendedName>
</protein>
<feature type="compositionally biased region" description="Basic and acidic residues" evidence="6">
    <location>
        <begin position="446"/>
        <end position="461"/>
    </location>
</feature>
<gene>
    <name evidence="8" type="ORF">g.45331</name>
</gene>
<feature type="domain" description="RRM" evidence="7">
    <location>
        <begin position="676"/>
        <end position="772"/>
    </location>
</feature>
<evidence type="ECO:0000259" key="7">
    <source>
        <dbReference type="PROSITE" id="PS50102"/>
    </source>
</evidence>
<feature type="region of interest" description="Disordered" evidence="6">
    <location>
        <begin position="89"/>
        <end position="146"/>
    </location>
</feature>
<feature type="region of interest" description="Disordered" evidence="6">
    <location>
        <begin position="1042"/>
        <end position="1061"/>
    </location>
</feature>
<dbReference type="GO" id="GO:0003729">
    <property type="term" value="F:mRNA binding"/>
    <property type="evidence" value="ECO:0007669"/>
    <property type="project" value="TreeGrafter"/>
</dbReference>
<evidence type="ECO:0000256" key="2">
    <source>
        <dbReference type="ARBA" id="ARBA00022737"/>
    </source>
</evidence>
<feature type="compositionally biased region" description="Basic residues" evidence="6">
    <location>
        <begin position="927"/>
        <end position="943"/>
    </location>
</feature>
<feature type="compositionally biased region" description="Basic and acidic residues" evidence="6">
    <location>
        <begin position="823"/>
        <end position="844"/>
    </location>
</feature>
<dbReference type="InterPro" id="IPR012677">
    <property type="entry name" value="Nucleotide-bd_a/b_plait_sf"/>
</dbReference>
<dbReference type="Pfam" id="PF00076">
    <property type="entry name" value="RRM_1"/>
    <property type="match status" value="3"/>
</dbReference>
<dbReference type="InterPro" id="IPR035979">
    <property type="entry name" value="RBD_domain_sf"/>
</dbReference>
<evidence type="ECO:0000256" key="4">
    <source>
        <dbReference type="ARBA" id="ARBA00023242"/>
    </source>
</evidence>
<feature type="compositionally biased region" description="Basic and acidic residues" evidence="6">
    <location>
        <begin position="413"/>
        <end position="423"/>
    </location>
</feature>
<feature type="domain" description="RRM" evidence="7">
    <location>
        <begin position="258"/>
        <end position="335"/>
    </location>
</feature>
<proteinExistence type="predicted"/>
<dbReference type="PROSITE" id="PS50102">
    <property type="entry name" value="RRM"/>
    <property type="match status" value="4"/>
</dbReference>
<sequence>MATEAGGARTLIVKSVAFGVTDEQFGSYFSDIGPVSRSFLVKQGKEGPHKGYGFVQFALASDAERAVANLNGTDLGGRKLKVEVASKRATFEERKKKRQQGGEEGGAPATPAGAEAPPSDARPAKRTRQAPAARAAPGPSAAKGEKHRLVRAVAVGGAAAGDEAAVRAALGPALLRQLESVEALPAALRDDHKLTRDGCPAGPALLLVFKAVKAATQAVAALHGRRLGGGDGGAGSAPDARALWARQVSGDGLHLKRWRVVVRNLPFTVTEGALREAFAPAGFVWEVSVPRSAGGRARGFAFVGFQCHIDAERAIRTVNGTAVAGRTVAVDWALSKAQFQGEAEAAAAKAQAHVIEAAAVTLGSDDEEDAASDSDLDLEAAAPAALLAPEAESAMQTGIIDSLLGAAASDGDNDGKDGTKDGKAPPTTAAPATDTSGPTAEEDEAEPAKPDPTRPPRPATDDIFSKASLAAAAAQSRPAAPLRSAAGLLQRAAAGEAAPSSSKDAGDEAAARGASAALVRTVFVRGLPLDASKEQVWTKLQLFGRLKACRLVIDRDTGKAKGTAFVEFATEEGAQAAAAAASDARESKGPAVVVAGRTVEIDMALDAQAARHASAKSQDDWRARDKRNLYLTKEGIISEGSVAWENMPEGDQAKRKRAAVERKAKLASPNFVVSSTRLSVRNIPLAWNEAKLRDVFVAAVKERASKAVPVAKQVKILKDAERPGPDGEPRSKGFGFVEFTEHEHALCALRQLNNNPTAFHKDRRPIVEFAIDNVKALKAREHRATQAQTAKAAGGPQADGPVAGQAAGPGAAREDVAAPAPEAEPKSRRQLRKERNMVARERRAAAALAKQDPDQHEKVELAEKGKRKTRAPAERPQPAPVAASVAAPRERKKGAGAAAPSAPAAQAAAVAAPEPGPEAAIQPQRKAVLRSQRRRLLRQRKAGKQGGGEHEEDPAPGAGAKKGRHGREDEAWTEPRPRRAASPSNGVVTAGKGQTARKAGHWVGGEAGARAAGHGPKAAGADLKARVNPMKQKAVVAAKTVMGAKAGAATSRRASKSGMSAEKKLDSLVSEFRGKLFGKPKGKGAGEATKLGLKRWFE</sequence>
<dbReference type="EMBL" id="GDKF01007959">
    <property type="protein sequence ID" value="JAT70663.1"/>
    <property type="molecule type" value="Transcribed_RNA"/>
</dbReference>
<keyword evidence="4" id="KW-0539">Nucleus</keyword>
<evidence type="ECO:0000256" key="3">
    <source>
        <dbReference type="ARBA" id="ARBA00022884"/>
    </source>
</evidence>
<dbReference type="CDD" id="cd12414">
    <property type="entry name" value="RRM2_RBM28_like"/>
    <property type="match status" value="1"/>
</dbReference>
<dbReference type="CDD" id="cd12416">
    <property type="entry name" value="RRM4_RBM28_like"/>
    <property type="match status" value="1"/>
</dbReference>
<keyword evidence="2" id="KW-0677">Repeat</keyword>
<dbReference type="InterPro" id="IPR000504">
    <property type="entry name" value="RRM_dom"/>
</dbReference>
<organism evidence="8">
    <name type="scientific">Auxenochlorella protothecoides</name>
    <name type="common">Green microalga</name>
    <name type="synonym">Chlorella protothecoides</name>
    <dbReference type="NCBI Taxonomy" id="3075"/>
    <lineage>
        <taxon>Eukaryota</taxon>
        <taxon>Viridiplantae</taxon>
        <taxon>Chlorophyta</taxon>
        <taxon>core chlorophytes</taxon>
        <taxon>Trebouxiophyceae</taxon>
        <taxon>Chlorellales</taxon>
        <taxon>Chlorellaceae</taxon>
        <taxon>Auxenochlorella</taxon>
    </lineage>
</organism>
<feature type="compositionally biased region" description="Low complexity" evidence="6">
    <location>
        <begin position="424"/>
        <end position="439"/>
    </location>
</feature>
<comment type="subcellular location">
    <subcellularLocation>
        <location evidence="1">Nucleus</location>
    </subcellularLocation>
</comment>
<feature type="domain" description="RRM" evidence="7">
    <location>
        <begin position="520"/>
        <end position="606"/>
    </location>
</feature>
<dbReference type="PANTHER" id="PTHR48039:SF5">
    <property type="entry name" value="RNA-BINDING PROTEIN 28"/>
    <property type="match status" value="1"/>
</dbReference>
<dbReference type="SMART" id="SM00360">
    <property type="entry name" value="RRM"/>
    <property type="match status" value="4"/>
</dbReference>
<dbReference type="GO" id="GO:0005634">
    <property type="term" value="C:nucleus"/>
    <property type="evidence" value="ECO:0007669"/>
    <property type="project" value="UniProtKB-SubCell"/>
</dbReference>
<dbReference type="InterPro" id="IPR051945">
    <property type="entry name" value="RRM_MRD1_RNA_proc_ribogen"/>
</dbReference>
<feature type="compositionally biased region" description="Low complexity" evidence="6">
    <location>
        <begin position="129"/>
        <end position="142"/>
    </location>
</feature>
<dbReference type="PANTHER" id="PTHR48039">
    <property type="entry name" value="RNA-BINDING MOTIF PROTEIN 14B"/>
    <property type="match status" value="1"/>
</dbReference>
<name>A0A1D1ZVD7_AUXPR</name>
<dbReference type="Gene3D" id="3.30.70.330">
    <property type="match status" value="4"/>
</dbReference>